<dbReference type="GO" id="GO:0008360">
    <property type="term" value="P:regulation of cell shape"/>
    <property type="evidence" value="ECO:0007669"/>
    <property type="project" value="UniProtKB-KW"/>
</dbReference>
<comment type="similarity">
    <text evidence="3">In the N-terminal section; belongs to the glycosyltransferase 51 family.</text>
</comment>
<evidence type="ECO:0000256" key="15">
    <source>
        <dbReference type="ARBA" id="ARBA00034000"/>
    </source>
</evidence>
<dbReference type="EMBL" id="JADKPV010000006">
    <property type="protein sequence ID" value="MBF4501815.1"/>
    <property type="molecule type" value="Genomic_DNA"/>
</dbReference>
<dbReference type="AlphaFoldDB" id="A0A8J7GKR0"/>
<keyword evidence="13" id="KW-0511">Multifunctional enzyme</keyword>
<dbReference type="Gene3D" id="3.40.710.10">
    <property type="entry name" value="DD-peptidase/beta-lactamase superfamily"/>
    <property type="match status" value="1"/>
</dbReference>
<dbReference type="InterPro" id="IPR001460">
    <property type="entry name" value="PCN-bd_Tpept"/>
</dbReference>
<comment type="similarity">
    <text evidence="2">In the C-terminal section; belongs to the transpeptidase family.</text>
</comment>
<evidence type="ECO:0000256" key="3">
    <source>
        <dbReference type="ARBA" id="ARBA00007739"/>
    </source>
</evidence>
<gene>
    <name evidence="19" type="ORF">IRY55_10620</name>
</gene>
<evidence type="ECO:0000256" key="6">
    <source>
        <dbReference type="ARBA" id="ARBA00022670"/>
    </source>
</evidence>
<protein>
    <submittedName>
        <fullName evidence="19">Penicillin-binding protein</fullName>
    </submittedName>
</protein>
<dbReference type="GO" id="GO:0008658">
    <property type="term" value="F:penicillin binding"/>
    <property type="evidence" value="ECO:0007669"/>
    <property type="project" value="InterPro"/>
</dbReference>
<dbReference type="Pfam" id="PF00905">
    <property type="entry name" value="Transpeptidase"/>
    <property type="match status" value="1"/>
</dbReference>
<keyword evidence="9" id="KW-0378">Hydrolase</keyword>
<comment type="subcellular location">
    <subcellularLocation>
        <location evidence="1">Cell membrane</location>
    </subcellularLocation>
</comment>
<comment type="caution">
    <text evidence="19">The sequence shown here is derived from an EMBL/GenBank/DDBJ whole genome shotgun (WGS) entry which is preliminary data.</text>
</comment>
<dbReference type="GO" id="GO:0006508">
    <property type="term" value="P:proteolysis"/>
    <property type="evidence" value="ECO:0007669"/>
    <property type="project" value="UniProtKB-KW"/>
</dbReference>
<dbReference type="InterPro" id="IPR050396">
    <property type="entry name" value="Glycosyltr_51/Transpeptidase"/>
</dbReference>
<evidence type="ECO:0000256" key="16">
    <source>
        <dbReference type="ARBA" id="ARBA00049902"/>
    </source>
</evidence>
<organism evidence="19 20">
    <name type="scientific">Savagea serpentis</name>
    <dbReference type="NCBI Taxonomy" id="2785297"/>
    <lineage>
        <taxon>Bacteria</taxon>
        <taxon>Bacillati</taxon>
        <taxon>Bacillota</taxon>
        <taxon>Bacilli</taxon>
        <taxon>Bacillales</taxon>
        <taxon>Caryophanaceae</taxon>
        <taxon>Savagea</taxon>
    </lineage>
</organism>
<dbReference type="Proteomes" id="UP000622653">
    <property type="component" value="Unassembled WGS sequence"/>
</dbReference>
<evidence type="ECO:0000256" key="4">
    <source>
        <dbReference type="ARBA" id="ARBA00022475"/>
    </source>
</evidence>
<evidence type="ECO:0000256" key="1">
    <source>
        <dbReference type="ARBA" id="ARBA00004236"/>
    </source>
</evidence>
<dbReference type="Gene3D" id="1.10.3810.10">
    <property type="entry name" value="Biosynthetic peptidoglycan transglycosylase-like"/>
    <property type="match status" value="1"/>
</dbReference>
<keyword evidence="12" id="KW-0472">Membrane</keyword>
<dbReference type="RefSeq" id="WP_194563300.1">
    <property type="nucleotide sequence ID" value="NZ_JADKPV010000006.1"/>
</dbReference>
<evidence type="ECO:0000259" key="17">
    <source>
        <dbReference type="Pfam" id="PF00905"/>
    </source>
</evidence>
<evidence type="ECO:0000256" key="7">
    <source>
        <dbReference type="ARBA" id="ARBA00022676"/>
    </source>
</evidence>
<proteinExistence type="inferred from homology"/>
<evidence type="ECO:0000256" key="14">
    <source>
        <dbReference type="ARBA" id="ARBA00023316"/>
    </source>
</evidence>
<feature type="domain" description="Penicillin-binding protein transpeptidase" evidence="17">
    <location>
        <begin position="349"/>
        <end position="573"/>
    </location>
</feature>
<feature type="domain" description="Glycosyl transferase family 51" evidence="18">
    <location>
        <begin position="60"/>
        <end position="232"/>
    </location>
</feature>
<evidence type="ECO:0000256" key="12">
    <source>
        <dbReference type="ARBA" id="ARBA00023136"/>
    </source>
</evidence>
<dbReference type="SUPFAM" id="SSF56601">
    <property type="entry name" value="beta-lactamase/transpeptidase-like"/>
    <property type="match status" value="1"/>
</dbReference>
<evidence type="ECO:0000256" key="13">
    <source>
        <dbReference type="ARBA" id="ARBA00023268"/>
    </source>
</evidence>
<comment type="catalytic activity">
    <reaction evidence="16">
        <text>[GlcNAc-(1-&gt;4)-Mur2Ac(oyl-L-Ala-gamma-D-Glu-L-Lys-D-Ala-D-Ala)](n)-di-trans,octa-cis-undecaprenyl diphosphate + beta-D-GlcNAc-(1-&gt;4)-Mur2Ac(oyl-L-Ala-gamma-D-Glu-L-Lys-D-Ala-D-Ala)-di-trans,octa-cis-undecaprenyl diphosphate = [GlcNAc-(1-&gt;4)-Mur2Ac(oyl-L-Ala-gamma-D-Glu-L-Lys-D-Ala-D-Ala)](n+1)-di-trans,octa-cis-undecaprenyl diphosphate + di-trans,octa-cis-undecaprenyl diphosphate + H(+)</text>
        <dbReference type="Rhea" id="RHEA:23708"/>
        <dbReference type="Rhea" id="RHEA-COMP:9602"/>
        <dbReference type="Rhea" id="RHEA-COMP:9603"/>
        <dbReference type="ChEBI" id="CHEBI:15378"/>
        <dbReference type="ChEBI" id="CHEBI:58405"/>
        <dbReference type="ChEBI" id="CHEBI:60033"/>
        <dbReference type="ChEBI" id="CHEBI:78435"/>
        <dbReference type="EC" id="2.4.99.28"/>
    </reaction>
</comment>
<keyword evidence="5" id="KW-0121">Carboxypeptidase</keyword>
<reference evidence="19" key="1">
    <citation type="submission" date="2020-11" db="EMBL/GenBank/DDBJ databases">
        <title>Multidrug resistant novel bacterium Savagea serpentis sp. nov., isolated from the scats of a vine snake (Ahaetulla nasuta).</title>
        <authorList>
            <person name="Venkata Ramana V."/>
            <person name="Vikas Patil S."/>
            <person name="Yogita Lugani V."/>
        </authorList>
    </citation>
    <scope>NUCLEOTIDE SEQUENCE</scope>
    <source>
        <strain evidence="19">SN6</strain>
    </source>
</reference>
<name>A0A8J7GKR0_9BACL</name>
<keyword evidence="20" id="KW-1185">Reference proteome</keyword>
<evidence type="ECO:0000256" key="2">
    <source>
        <dbReference type="ARBA" id="ARBA00007090"/>
    </source>
</evidence>
<dbReference type="GO" id="GO:0071555">
    <property type="term" value="P:cell wall organization"/>
    <property type="evidence" value="ECO:0007669"/>
    <property type="project" value="UniProtKB-KW"/>
</dbReference>
<dbReference type="GO" id="GO:0009002">
    <property type="term" value="F:serine-type D-Ala-D-Ala carboxypeptidase activity"/>
    <property type="evidence" value="ECO:0007669"/>
    <property type="project" value="UniProtKB-EC"/>
</dbReference>
<keyword evidence="14" id="KW-0961">Cell wall biogenesis/degradation</keyword>
<keyword evidence="8" id="KW-0808">Transferase</keyword>
<dbReference type="FunFam" id="1.10.3810.10:FF:000001">
    <property type="entry name" value="Penicillin-binding protein 1A"/>
    <property type="match status" value="1"/>
</dbReference>
<dbReference type="GO" id="GO:0008955">
    <property type="term" value="F:peptidoglycan glycosyltransferase activity"/>
    <property type="evidence" value="ECO:0007669"/>
    <property type="project" value="UniProtKB-EC"/>
</dbReference>
<keyword evidence="4" id="KW-1003">Cell membrane</keyword>
<dbReference type="InterPro" id="IPR036950">
    <property type="entry name" value="PBP_transglycosylase"/>
</dbReference>
<comment type="catalytic activity">
    <reaction evidence="15">
        <text>Preferential cleavage: (Ac)2-L-Lys-D-Ala-|-D-Ala. Also transpeptidation of peptidyl-alanyl moieties that are N-acyl substituents of D-alanine.</text>
        <dbReference type="EC" id="3.4.16.4"/>
    </reaction>
</comment>
<evidence type="ECO:0000313" key="20">
    <source>
        <dbReference type="Proteomes" id="UP000622653"/>
    </source>
</evidence>
<keyword evidence="6" id="KW-0645">Protease</keyword>
<accession>A0A8J7GKR0</accession>
<dbReference type="PANTHER" id="PTHR32282">
    <property type="entry name" value="BINDING PROTEIN TRANSPEPTIDASE, PUTATIVE-RELATED"/>
    <property type="match status" value="1"/>
</dbReference>
<dbReference type="PANTHER" id="PTHR32282:SF11">
    <property type="entry name" value="PENICILLIN-BINDING PROTEIN 1B"/>
    <property type="match status" value="1"/>
</dbReference>
<dbReference type="Pfam" id="PF00912">
    <property type="entry name" value="Transgly"/>
    <property type="match status" value="1"/>
</dbReference>
<keyword evidence="11" id="KW-0573">Peptidoglycan synthesis</keyword>
<sequence>MKQWVGFSIALLAIPFLFLAQRGIVAEWYYATEYKQRVQDSIVIEEPLLTLPVTLLNSDGQTFSEVYVEWREPLALHQFSHFAQQIFLQSEDRAFYTHKGYDIAAIIRAFAMNSVSDDIQQGASTITQQLVRMRFLTTEKTYERKFKELLFSAELEKQFSKDEILEMYLNEMYFANRVYGLGAAATYYFSRPFAELNEAEIAFLAAIPNNPSFYDPLRHFDRTKTRQERLLDLVAREGVITKEEAEMFKGLPIHLKVKQKVDRFPMYSDYVMSEAQRILMRQLGYEERLHHASIDEKNIIWQEFQNEYHQLLQDGLIIETALAVQKQNQIEMNLDQLLSPYPILQMGGAVVSNDTREIIALYAGQQYEKAGFHRAYQAVRQPGSAIKPLLVYAPLLEQQRYTPQSLIDSSNICIHQYCPKNIGRVTYGMTTLDQAFRYSYNTAAVRSLQRVGLERAFDSLEPFNFEHITEQDHTYAAALGGFTKGFTPLEIAKGYSSFIDGYYLEPTTIRSLKTSLGDVLYQRPVDSIEVWNERTVNTMRQLLQSTVLNGTAQGLTYSTNYTGAKTGTTDYYKDLWIAGLNDQYTAAIWLGNDENKSIEAYSSAKLHHRALSYLLNPYDGH</sequence>
<evidence type="ECO:0000256" key="11">
    <source>
        <dbReference type="ARBA" id="ARBA00022984"/>
    </source>
</evidence>
<dbReference type="InterPro" id="IPR012338">
    <property type="entry name" value="Beta-lactam/transpept-like"/>
</dbReference>
<dbReference type="InterPro" id="IPR023346">
    <property type="entry name" value="Lysozyme-like_dom_sf"/>
</dbReference>
<evidence type="ECO:0000256" key="5">
    <source>
        <dbReference type="ARBA" id="ARBA00022645"/>
    </source>
</evidence>
<dbReference type="GO" id="GO:0009252">
    <property type="term" value="P:peptidoglycan biosynthetic process"/>
    <property type="evidence" value="ECO:0007669"/>
    <property type="project" value="UniProtKB-KW"/>
</dbReference>
<evidence type="ECO:0000256" key="9">
    <source>
        <dbReference type="ARBA" id="ARBA00022801"/>
    </source>
</evidence>
<evidence type="ECO:0000313" key="19">
    <source>
        <dbReference type="EMBL" id="MBF4501815.1"/>
    </source>
</evidence>
<dbReference type="GO" id="GO:0005886">
    <property type="term" value="C:plasma membrane"/>
    <property type="evidence" value="ECO:0007669"/>
    <property type="project" value="UniProtKB-SubCell"/>
</dbReference>
<keyword evidence="7" id="KW-0328">Glycosyltransferase</keyword>
<evidence type="ECO:0000256" key="10">
    <source>
        <dbReference type="ARBA" id="ARBA00022960"/>
    </source>
</evidence>
<keyword evidence="10" id="KW-0133">Cell shape</keyword>
<dbReference type="InterPro" id="IPR001264">
    <property type="entry name" value="Glyco_trans_51"/>
</dbReference>
<dbReference type="SUPFAM" id="SSF53955">
    <property type="entry name" value="Lysozyme-like"/>
    <property type="match status" value="1"/>
</dbReference>
<evidence type="ECO:0000259" key="18">
    <source>
        <dbReference type="Pfam" id="PF00912"/>
    </source>
</evidence>
<dbReference type="GO" id="GO:0030288">
    <property type="term" value="C:outer membrane-bounded periplasmic space"/>
    <property type="evidence" value="ECO:0007669"/>
    <property type="project" value="TreeGrafter"/>
</dbReference>
<evidence type="ECO:0000256" key="8">
    <source>
        <dbReference type="ARBA" id="ARBA00022679"/>
    </source>
</evidence>